<feature type="compositionally biased region" description="Basic and acidic residues" evidence="1">
    <location>
        <begin position="70"/>
        <end position="92"/>
    </location>
</feature>
<organism evidence="2 3">
    <name type="scientific">Zizania palustris</name>
    <name type="common">Northern wild rice</name>
    <dbReference type="NCBI Taxonomy" id="103762"/>
    <lineage>
        <taxon>Eukaryota</taxon>
        <taxon>Viridiplantae</taxon>
        <taxon>Streptophyta</taxon>
        <taxon>Embryophyta</taxon>
        <taxon>Tracheophyta</taxon>
        <taxon>Spermatophyta</taxon>
        <taxon>Magnoliopsida</taxon>
        <taxon>Liliopsida</taxon>
        <taxon>Poales</taxon>
        <taxon>Poaceae</taxon>
        <taxon>BOP clade</taxon>
        <taxon>Oryzoideae</taxon>
        <taxon>Oryzeae</taxon>
        <taxon>Zizaniinae</taxon>
        <taxon>Zizania</taxon>
    </lineage>
</organism>
<reference evidence="2" key="1">
    <citation type="journal article" date="2021" name="bioRxiv">
        <title>Whole Genome Assembly and Annotation of Northern Wild Rice, Zizania palustris L., Supports a Whole Genome Duplication in the Zizania Genus.</title>
        <authorList>
            <person name="Haas M."/>
            <person name="Kono T."/>
            <person name="Macchietto M."/>
            <person name="Millas R."/>
            <person name="McGilp L."/>
            <person name="Shao M."/>
            <person name="Duquette J."/>
            <person name="Hirsch C.N."/>
            <person name="Kimball J."/>
        </authorList>
    </citation>
    <scope>NUCLEOTIDE SEQUENCE</scope>
    <source>
        <tissue evidence="2">Fresh leaf tissue</tissue>
    </source>
</reference>
<dbReference type="OrthoDB" id="690068at2759"/>
<feature type="region of interest" description="Disordered" evidence="1">
    <location>
        <begin position="48"/>
        <end position="104"/>
    </location>
</feature>
<evidence type="ECO:0000313" key="2">
    <source>
        <dbReference type="EMBL" id="KAG8077153.1"/>
    </source>
</evidence>
<dbReference type="Proteomes" id="UP000729402">
    <property type="component" value="Unassembled WGS sequence"/>
</dbReference>
<gene>
    <name evidence="2" type="ORF">GUJ93_ZPchr0006g45591</name>
</gene>
<sequence>MRLCSGLLEPRSSVVAYGAAAQALECLTLESRLLDTLADWRRLSRVGDQSTRRVAGDQSREPQSVPPESSRARADCRTEARERPEYRPERGEVATSRRGGNACGVTARGVRRRPRMLSMRNGVFLNPSYLSGSLEPVEASQMFAAFGGNIVTVAHHGTVIPSVNQTIPELPFHLESSQSHLQPFQLPGSNEVLLEKIFLKF</sequence>
<evidence type="ECO:0000313" key="3">
    <source>
        <dbReference type="Proteomes" id="UP000729402"/>
    </source>
</evidence>
<keyword evidence="3" id="KW-1185">Reference proteome</keyword>
<dbReference type="AlphaFoldDB" id="A0A8J5TB94"/>
<evidence type="ECO:0000256" key="1">
    <source>
        <dbReference type="SAM" id="MobiDB-lite"/>
    </source>
</evidence>
<protein>
    <submittedName>
        <fullName evidence="2">Uncharacterized protein</fullName>
    </submittedName>
</protein>
<proteinExistence type="predicted"/>
<reference evidence="2" key="2">
    <citation type="submission" date="2021-02" db="EMBL/GenBank/DDBJ databases">
        <authorList>
            <person name="Kimball J.A."/>
            <person name="Haas M.W."/>
            <person name="Macchietto M."/>
            <person name="Kono T."/>
            <person name="Duquette J."/>
            <person name="Shao M."/>
        </authorList>
    </citation>
    <scope>NUCLEOTIDE SEQUENCE</scope>
    <source>
        <tissue evidence="2">Fresh leaf tissue</tissue>
    </source>
</reference>
<name>A0A8J5TB94_ZIZPA</name>
<accession>A0A8J5TB94</accession>
<feature type="compositionally biased region" description="Basic and acidic residues" evidence="1">
    <location>
        <begin position="50"/>
        <end position="60"/>
    </location>
</feature>
<dbReference type="EMBL" id="JAAALK010000283">
    <property type="protein sequence ID" value="KAG8077153.1"/>
    <property type="molecule type" value="Genomic_DNA"/>
</dbReference>
<comment type="caution">
    <text evidence="2">The sequence shown here is derived from an EMBL/GenBank/DDBJ whole genome shotgun (WGS) entry which is preliminary data.</text>
</comment>